<dbReference type="InterPro" id="IPR036388">
    <property type="entry name" value="WH-like_DNA-bd_sf"/>
</dbReference>
<dbReference type="InterPro" id="IPR004839">
    <property type="entry name" value="Aminotransferase_I/II_large"/>
</dbReference>
<dbReference type="PANTHER" id="PTHR46577:SF1">
    <property type="entry name" value="HTH-TYPE TRANSCRIPTIONAL REGULATORY PROTEIN GABR"/>
    <property type="match status" value="1"/>
</dbReference>
<dbReference type="GO" id="GO:0008483">
    <property type="term" value="F:transaminase activity"/>
    <property type="evidence" value="ECO:0007669"/>
    <property type="project" value="UniProtKB-KW"/>
</dbReference>
<keyword evidence="2" id="KW-0663">Pyridoxal phosphate</keyword>
<sequence>MDIQLAIRGRRDLIGQVYRQLRAGIVDGRLPAGSRLPSTRDLAIQLGVSRKTTLEAFERLLAEGYLRARPGDGTFVADGLQQATTRAVVAQSVAPRPAAVWQRVPPALSMPLPGTELPRDYLGGVTDKRLFAFDAWRRCMGHALRTQARGRGIYRDPGGEQELRLAIARYVGFSRAVACQWQDVIVTQGAQQALDIIARVMIERGDTVAVEDPGYPPARSSLLALGARVVPVPVDGEGLRVDKLPDAAKLVYVTPSHQFPLGMPMSLERRLALLEWASARGALIVEDDYDGEFRFEGRPLDSLKSLDRAGVVAYVGTFSKTIFPELRLGYVVPPPSLAEACLKARQLNDWHGCSLTQAALARFMLDGDFARHLRRVQKHYALRREALLTHLRGELAPWLTPIAPAAGIHLAALLREGIAEEAVIERARQASLGLYGIAGFHVRARARHGLLFGYGAIQLEAIHQSMAQLHALLRQLAPAARATPARRRQRSAMEPD</sequence>
<dbReference type="Gene3D" id="1.10.10.10">
    <property type="entry name" value="Winged helix-like DNA-binding domain superfamily/Winged helix DNA-binding domain"/>
    <property type="match status" value="1"/>
</dbReference>
<evidence type="ECO:0000256" key="3">
    <source>
        <dbReference type="ARBA" id="ARBA00023015"/>
    </source>
</evidence>
<keyword evidence="7" id="KW-0808">Transferase</keyword>
<keyword evidence="4" id="KW-0238">DNA-binding</keyword>
<dbReference type="RefSeq" id="WP_377318418.1">
    <property type="nucleotide sequence ID" value="NZ_JBHSNF010000001.1"/>
</dbReference>
<comment type="caution">
    <text evidence="7">The sequence shown here is derived from an EMBL/GenBank/DDBJ whole genome shotgun (WGS) entry which is preliminary data.</text>
</comment>
<evidence type="ECO:0000259" key="6">
    <source>
        <dbReference type="PROSITE" id="PS50949"/>
    </source>
</evidence>
<dbReference type="InterPro" id="IPR015424">
    <property type="entry name" value="PyrdxlP-dep_Trfase"/>
</dbReference>
<comment type="similarity">
    <text evidence="1">In the C-terminal section; belongs to the class-I pyridoxal-phosphate-dependent aminotransferase family.</text>
</comment>
<name>A0ABW0QLY9_9GAMM</name>
<dbReference type="InterPro" id="IPR015421">
    <property type="entry name" value="PyrdxlP-dep_Trfase_major"/>
</dbReference>
<evidence type="ECO:0000256" key="2">
    <source>
        <dbReference type="ARBA" id="ARBA00022898"/>
    </source>
</evidence>
<dbReference type="Pfam" id="PF00155">
    <property type="entry name" value="Aminotran_1_2"/>
    <property type="match status" value="1"/>
</dbReference>
<keyword evidence="5" id="KW-0804">Transcription</keyword>
<gene>
    <name evidence="7" type="ORF">ACFPPA_06475</name>
</gene>
<dbReference type="InterPro" id="IPR000524">
    <property type="entry name" value="Tscrpt_reg_HTH_GntR"/>
</dbReference>
<dbReference type="InterPro" id="IPR051446">
    <property type="entry name" value="HTH_trans_reg/aminotransferase"/>
</dbReference>
<protein>
    <submittedName>
        <fullName evidence="7">PLP-dependent aminotransferase family protein</fullName>
    </submittedName>
</protein>
<dbReference type="PROSITE" id="PS50949">
    <property type="entry name" value="HTH_GNTR"/>
    <property type="match status" value="1"/>
</dbReference>
<reference evidence="8" key="1">
    <citation type="journal article" date="2019" name="Int. J. Syst. Evol. Microbiol.">
        <title>The Global Catalogue of Microorganisms (GCM) 10K type strain sequencing project: providing services to taxonomists for standard genome sequencing and annotation.</title>
        <authorList>
            <consortium name="The Broad Institute Genomics Platform"/>
            <consortium name="The Broad Institute Genome Sequencing Center for Infectious Disease"/>
            <person name="Wu L."/>
            <person name="Ma J."/>
        </authorList>
    </citation>
    <scope>NUCLEOTIDE SEQUENCE [LARGE SCALE GENOMIC DNA]</scope>
    <source>
        <strain evidence="8">CGMCC 1.16619</strain>
    </source>
</reference>
<keyword evidence="8" id="KW-1185">Reference proteome</keyword>
<dbReference type="SUPFAM" id="SSF53383">
    <property type="entry name" value="PLP-dependent transferases"/>
    <property type="match status" value="1"/>
</dbReference>
<dbReference type="Gene3D" id="3.40.640.10">
    <property type="entry name" value="Type I PLP-dependent aspartate aminotransferase-like (Major domain)"/>
    <property type="match status" value="1"/>
</dbReference>
<evidence type="ECO:0000313" key="8">
    <source>
        <dbReference type="Proteomes" id="UP001596114"/>
    </source>
</evidence>
<dbReference type="CDD" id="cd00609">
    <property type="entry name" value="AAT_like"/>
    <property type="match status" value="1"/>
</dbReference>
<dbReference type="EMBL" id="JBHSNF010000001">
    <property type="protein sequence ID" value="MFC5525385.1"/>
    <property type="molecule type" value="Genomic_DNA"/>
</dbReference>
<dbReference type="CDD" id="cd07377">
    <property type="entry name" value="WHTH_GntR"/>
    <property type="match status" value="1"/>
</dbReference>
<dbReference type="SMART" id="SM00345">
    <property type="entry name" value="HTH_GNTR"/>
    <property type="match status" value="1"/>
</dbReference>
<dbReference type="InterPro" id="IPR036390">
    <property type="entry name" value="WH_DNA-bd_sf"/>
</dbReference>
<keyword evidence="3" id="KW-0805">Transcription regulation</keyword>
<evidence type="ECO:0000256" key="4">
    <source>
        <dbReference type="ARBA" id="ARBA00023125"/>
    </source>
</evidence>
<dbReference type="Proteomes" id="UP001596114">
    <property type="component" value="Unassembled WGS sequence"/>
</dbReference>
<dbReference type="PRINTS" id="PR00035">
    <property type="entry name" value="HTHGNTR"/>
</dbReference>
<accession>A0ABW0QLY9</accession>
<proteinExistence type="inferred from homology"/>
<evidence type="ECO:0000313" key="7">
    <source>
        <dbReference type="EMBL" id="MFC5525385.1"/>
    </source>
</evidence>
<evidence type="ECO:0000256" key="5">
    <source>
        <dbReference type="ARBA" id="ARBA00023163"/>
    </source>
</evidence>
<dbReference type="Pfam" id="PF00392">
    <property type="entry name" value="GntR"/>
    <property type="match status" value="1"/>
</dbReference>
<dbReference type="PANTHER" id="PTHR46577">
    <property type="entry name" value="HTH-TYPE TRANSCRIPTIONAL REGULATORY PROTEIN GABR"/>
    <property type="match status" value="1"/>
</dbReference>
<evidence type="ECO:0000256" key="1">
    <source>
        <dbReference type="ARBA" id="ARBA00005384"/>
    </source>
</evidence>
<feature type="domain" description="HTH gntR-type" evidence="6">
    <location>
        <begin position="11"/>
        <end position="79"/>
    </location>
</feature>
<organism evidence="7 8">
    <name type="scientific">Rhodanobacter ginsengisoli</name>
    <dbReference type="NCBI Taxonomy" id="418646"/>
    <lineage>
        <taxon>Bacteria</taxon>
        <taxon>Pseudomonadati</taxon>
        <taxon>Pseudomonadota</taxon>
        <taxon>Gammaproteobacteria</taxon>
        <taxon>Lysobacterales</taxon>
        <taxon>Rhodanobacteraceae</taxon>
        <taxon>Rhodanobacter</taxon>
    </lineage>
</organism>
<keyword evidence="7" id="KW-0032">Aminotransferase</keyword>
<dbReference type="SUPFAM" id="SSF46785">
    <property type="entry name" value="Winged helix' DNA-binding domain"/>
    <property type="match status" value="1"/>
</dbReference>